<protein>
    <submittedName>
        <fullName evidence="2">Uncharacterized protein</fullName>
    </submittedName>
</protein>
<evidence type="ECO:0000256" key="1">
    <source>
        <dbReference type="SAM" id="MobiDB-lite"/>
    </source>
</evidence>
<sequence length="326" mass="34780">MTPTPTPPPSATKQAELQPQPQSQSSRRVQRAQSGASTRHRRQRQLPMPLTPLQPPPPTQMYNSNQPSRRPNRSLPSLLPSDPNSPAPRTPTSFQTFCALRSSHMDSIASAPSSAQPQSYATITAGQIPIPNSPTRSISPMDYMDSDDHTPINNEVATPTDESQVRNTLIPQQIKSNKRRAKEVTPAADIPATVGLPNFKKKKMSDSVDSPTGVPNSESASGTVSITKDSWPTVAEANSGATRSRQAANSQSTGAPPSNATAVPQAPDAPPDALPPPLLNIPTALAESLMNVPDDGPQIFGLEAGKLYARTHQESLAIFHSHPGEK</sequence>
<feature type="compositionally biased region" description="Polar residues" evidence="1">
    <location>
        <begin position="151"/>
        <end position="175"/>
    </location>
</feature>
<organism evidence="2 3">
    <name type="scientific">Sphaerobolus stellatus (strain SS14)</name>
    <dbReference type="NCBI Taxonomy" id="990650"/>
    <lineage>
        <taxon>Eukaryota</taxon>
        <taxon>Fungi</taxon>
        <taxon>Dikarya</taxon>
        <taxon>Basidiomycota</taxon>
        <taxon>Agaricomycotina</taxon>
        <taxon>Agaricomycetes</taxon>
        <taxon>Phallomycetidae</taxon>
        <taxon>Geastrales</taxon>
        <taxon>Sphaerobolaceae</taxon>
        <taxon>Sphaerobolus</taxon>
    </lineage>
</organism>
<dbReference type="Proteomes" id="UP000054279">
    <property type="component" value="Unassembled WGS sequence"/>
</dbReference>
<gene>
    <name evidence="2" type="ORF">M422DRAFT_258440</name>
</gene>
<feature type="non-terminal residue" evidence="2">
    <location>
        <position position="326"/>
    </location>
</feature>
<feature type="compositionally biased region" description="Polar residues" evidence="1">
    <location>
        <begin position="207"/>
        <end position="230"/>
    </location>
</feature>
<feature type="compositionally biased region" description="Pro residues" evidence="1">
    <location>
        <begin position="267"/>
        <end position="279"/>
    </location>
</feature>
<proteinExistence type="predicted"/>
<feature type="compositionally biased region" description="Pro residues" evidence="1">
    <location>
        <begin position="49"/>
        <end position="59"/>
    </location>
</feature>
<feature type="region of interest" description="Disordered" evidence="1">
    <location>
        <begin position="201"/>
        <end position="279"/>
    </location>
</feature>
<dbReference type="EMBL" id="KN837157">
    <property type="protein sequence ID" value="KIJ38805.1"/>
    <property type="molecule type" value="Genomic_DNA"/>
</dbReference>
<feature type="region of interest" description="Disordered" evidence="1">
    <location>
        <begin position="1"/>
        <end position="93"/>
    </location>
</feature>
<feature type="region of interest" description="Disordered" evidence="1">
    <location>
        <begin position="124"/>
        <end position="185"/>
    </location>
</feature>
<accession>A0A0C9VLT9</accession>
<feature type="compositionally biased region" description="Low complexity" evidence="1">
    <location>
        <begin position="60"/>
        <end position="82"/>
    </location>
</feature>
<keyword evidence="3" id="KW-1185">Reference proteome</keyword>
<reference evidence="2 3" key="1">
    <citation type="submission" date="2014-06" db="EMBL/GenBank/DDBJ databases">
        <title>Evolutionary Origins and Diversification of the Mycorrhizal Mutualists.</title>
        <authorList>
            <consortium name="DOE Joint Genome Institute"/>
            <consortium name="Mycorrhizal Genomics Consortium"/>
            <person name="Kohler A."/>
            <person name="Kuo A."/>
            <person name="Nagy L.G."/>
            <person name="Floudas D."/>
            <person name="Copeland A."/>
            <person name="Barry K.W."/>
            <person name="Cichocki N."/>
            <person name="Veneault-Fourrey C."/>
            <person name="LaButti K."/>
            <person name="Lindquist E.A."/>
            <person name="Lipzen A."/>
            <person name="Lundell T."/>
            <person name="Morin E."/>
            <person name="Murat C."/>
            <person name="Riley R."/>
            <person name="Ohm R."/>
            <person name="Sun H."/>
            <person name="Tunlid A."/>
            <person name="Henrissat B."/>
            <person name="Grigoriev I.V."/>
            <person name="Hibbett D.S."/>
            <person name="Martin F."/>
        </authorList>
    </citation>
    <scope>NUCLEOTIDE SEQUENCE [LARGE SCALE GENOMIC DNA]</scope>
    <source>
        <strain evidence="2 3">SS14</strain>
    </source>
</reference>
<evidence type="ECO:0000313" key="2">
    <source>
        <dbReference type="EMBL" id="KIJ38805.1"/>
    </source>
</evidence>
<feature type="compositionally biased region" description="Polar residues" evidence="1">
    <location>
        <begin position="239"/>
        <end position="262"/>
    </location>
</feature>
<dbReference type="HOGENOM" id="CLU_854080_0_0_1"/>
<feature type="compositionally biased region" description="Low complexity" evidence="1">
    <location>
        <begin position="14"/>
        <end position="37"/>
    </location>
</feature>
<name>A0A0C9VLT9_SPHS4</name>
<evidence type="ECO:0000313" key="3">
    <source>
        <dbReference type="Proteomes" id="UP000054279"/>
    </source>
</evidence>
<feature type="compositionally biased region" description="Pro residues" evidence="1">
    <location>
        <begin position="1"/>
        <end position="10"/>
    </location>
</feature>
<dbReference type="AlphaFoldDB" id="A0A0C9VLT9"/>